<dbReference type="PROSITE" id="PS50142">
    <property type="entry name" value="RNASE_3_2"/>
    <property type="match status" value="1"/>
</dbReference>
<dbReference type="PANTHER" id="PTHR14950:SF37">
    <property type="entry name" value="ENDORIBONUCLEASE DICER"/>
    <property type="match status" value="1"/>
</dbReference>
<feature type="domain" description="RNase III" evidence="2">
    <location>
        <begin position="46"/>
        <end position="96"/>
    </location>
</feature>
<organism evidence="3 4">
    <name type="scientific">Lasius niger</name>
    <name type="common">Black garden ant</name>
    <dbReference type="NCBI Taxonomy" id="67767"/>
    <lineage>
        <taxon>Eukaryota</taxon>
        <taxon>Metazoa</taxon>
        <taxon>Ecdysozoa</taxon>
        <taxon>Arthropoda</taxon>
        <taxon>Hexapoda</taxon>
        <taxon>Insecta</taxon>
        <taxon>Pterygota</taxon>
        <taxon>Neoptera</taxon>
        <taxon>Endopterygota</taxon>
        <taxon>Hymenoptera</taxon>
        <taxon>Apocrita</taxon>
        <taxon>Aculeata</taxon>
        <taxon>Formicoidea</taxon>
        <taxon>Formicidae</taxon>
        <taxon>Formicinae</taxon>
        <taxon>Lasius</taxon>
        <taxon>Lasius</taxon>
    </lineage>
</organism>
<dbReference type="PaxDb" id="67767-A0A0J7ML03"/>
<evidence type="ECO:0000313" key="3">
    <source>
        <dbReference type="EMBL" id="KMQ81335.1"/>
    </source>
</evidence>
<evidence type="ECO:0000256" key="1">
    <source>
        <dbReference type="ARBA" id="ARBA00022801"/>
    </source>
</evidence>
<evidence type="ECO:0000313" key="4">
    <source>
        <dbReference type="Proteomes" id="UP000036403"/>
    </source>
</evidence>
<dbReference type="PROSITE" id="PS00517">
    <property type="entry name" value="RNASE_3_1"/>
    <property type="match status" value="1"/>
</dbReference>
<dbReference type="GO" id="GO:0005634">
    <property type="term" value="C:nucleus"/>
    <property type="evidence" value="ECO:0007669"/>
    <property type="project" value="TreeGrafter"/>
</dbReference>
<dbReference type="Gene3D" id="1.10.1520.10">
    <property type="entry name" value="Ribonuclease III domain"/>
    <property type="match status" value="1"/>
</dbReference>
<proteinExistence type="predicted"/>
<dbReference type="GO" id="GO:0003723">
    <property type="term" value="F:RNA binding"/>
    <property type="evidence" value="ECO:0007669"/>
    <property type="project" value="TreeGrafter"/>
</dbReference>
<dbReference type="GO" id="GO:0005737">
    <property type="term" value="C:cytoplasm"/>
    <property type="evidence" value="ECO:0007669"/>
    <property type="project" value="TreeGrafter"/>
</dbReference>
<name>A0A0J7ML03_LASNI</name>
<dbReference type="PANTHER" id="PTHR14950">
    <property type="entry name" value="DICER-RELATED"/>
    <property type="match status" value="1"/>
</dbReference>
<accession>A0A0J7ML03</accession>
<dbReference type="GO" id="GO:0004525">
    <property type="term" value="F:ribonuclease III activity"/>
    <property type="evidence" value="ECO:0007669"/>
    <property type="project" value="InterPro"/>
</dbReference>
<dbReference type="SUPFAM" id="SSF69065">
    <property type="entry name" value="RNase III domain-like"/>
    <property type="match status" value="1"/>
</dbReference>
<reference evidence="3 4" key="1">
    <citation type="submission" date="2015-04" db="EMBL/GenBank/DDBJ databases">
        <title>Lasius niger genome sequencing.</title>
        <authorList>
            <person name="Konorov E.A."/>
            <person name="Nikitin M.A."/>
            <person name="Kirill M.V."/>
            <person name="Chang P."/>
        </authorList>
    </citation>
    <scope>NUCLEOTIDE SEQUENCE [LARGE SCALE GENOMIC DNA]</scope>
    <source>
        <tissue evidence="3">Whole</tissue>
    </source>
</reference>
<dbReference type="InterPro" id="IPR036389">
    <property type="entry name" value="RNase_III_sf"/>
</dbReference>
<sequence length="121" mass="13558">GTTALKRYPWVLPQTWAMVDEIPAKYAQFGMAMPSIIHELEVMLTAKELATTLLRSVDITDLGLVREAISTRAARESVDYERLEFLGDSVLKYCTSAQVAAERKLAIPAFRQRLRPADMGD</sequence>
<gene>
    <name evidence="3" type="ORF">RF55_26664</name>
</gene>
<dbReference type="STRING" id="67767.A0A0J7ML03"/>
<evidence type="ECO:0000259" key="2">
    <source>
        <dbReference type="PROSITE" id="PS50142"/>
    </source>
</evidence>
<protein>
    <submittedName>
        <fullName evidence="3">Dicer-like protein 2 protein</fullName>
    </submittedName>
</protein>
<keyword evidence="1" id="KW-0378">Hydrolase</keyword>
<comment type="caution">
    <text evidence="3">The sequence shown here is derived from an EMBL/GenBank/DDBJ whole genome shotgun (WGS) entry which is preliminary data.</text>
</comment>
<dbReference type="EMBL" id="LBMM01036654">
    <property type="protein sequence ID" value="KMQ81335.1"/>
    <property type="molecule type" value="Genomic_DNA"/>
</dbReference>
<feature type="non-terminal residue" evidence="3">
    <location>
        <position position="1"/>
    </location>
</feature>
<dbReference type="InterPro" id="IPR000999">
    <property type="entry name" value="RNase_III_dom"/>
</dbReference>
<dbReference type="AlphaFoldDB" id="A0A0J7ML03"/>
<dbReference type="GO" id="GO:0030422">
    <property type="term" value="P:siRNA processing"/>
    <property type="evidence" value="ECO:0007669"/>
    <property type="project" value="TreeGrafter"/>
</dbReference>
<dbReference type="OrthoDB" id="416741at2759"/>
<dbReference type="Proteomes" id="UP000036403">
    <property type="component" value="Unassembled WGS sequence"/>
</dbReference>
<keyword evidence="4" id="KW-1185">Reference proteome</keyword>